<keyword evidence="5" id="KW-1185">Reference proteome</keyword>
<dbReference type="Pfam" id="PF13004">
    <property type="entry name" value="BACON"/>
    <property type="match status" value="1"/>
</dbReference>
<dbReference type="RefSeq" id="WP_118656592.1">
    <property type="nucleotide sequence ID" value="NZ_JACOOK010000006.1"/>
</dbReference>
<dbReference type="PANTHER" id="PTHR47566:SF1">
    <property type="entry name" value="PROTEIN NUD1"/>
    <property type="match status" value="1"/>
</dbReference>
<protein>
    <recommendedName>
        <fullName evidence="3">BACON domain-containing protein</fullName>
    </recommendedName>
</protein>
<sequence length="468" mass="51246">MKRFFAFLVLVACIMSGCNKDNESPEMTIGNITVSDKNEMNQRLYADRNQSGFEFTAAQSWNATVTETGSKATNATSSPDWIELSRYDGPAGKYRLTIDLETNTTGAVRTAVITIVCGDTRITVTIRQEATTESGDIPDDGEEVNPSYGDTTVVDIPDENFRNFLIENKNCGSLGGKIRQFELDMIEYIDCSGQNIASLEGIDHFRRLLGLNCLGNPITSLDLSGNTVLRELACSGNGSDTGEETKIMSLDLTGCESLEKLTAYSLDVESIVGLSTCKELKILIAESCKIAAGLDLKACKNLESVKLNYNDYPAIDVSGCTLLQTIDCGYSDKTLETLNVTGCSSLKTLVINDSKLRELDLAGCPSLVTLTCEHGALQSLDLSPCKALSELNCNKNELTQLDISCCPEITTVEVPYNRLSEIDARANKNLEKLDVTYNEAGMNIYLLESHKAWPFELKKDHDANVFYE</sequence>
<dbReference type="SUPFAM" id="SSF52058">
    <property type="entry name" value="L domain-like"/>
    <property type="match status" value="1"/>
</dbReference>
<evidence type="ECO:0000259" key="3">
    <source>
        <dbReference type="Pfam" id="PF13004"/>
    </source>
</evidence>
<evidence type="ECO:0000256" key="2">
    <source>
        <dbReference type="ARBA" id="ARBA00022737"/>
    </source>
</evidence>
<keyword evidence="1" id="KW-0433">Leucine-rich repeat</keyword>
<organism evidence="4 5">
    <name type="scientific">Alistipes hominis</name>
    <dbReference type="NCBI Taxonomy" id="2763015"/>
    <lineage>
        <taxon>Bacteria</taxon>
        <taxon>Pseudomonadati</taxon>
        <taxon>Bacteroidota</taxon>
        <taxon>Bacteroidia</taxon>
        <taxon>Bacteroidales</taxon>
        <taxon>Rikenellaceae</taxon>
        <taxon>Alistipes</taxon>
    </lineage>
</organism>
<proteinExistence type="predicted"/>
<dbReference type="InterPro" id="IPR032675">
    <property type="entry name" value="LRR_dom_sf"/>
</dbReference>
<name>A0ABR7CPB2_9BACT</name>
<reference evidence="4 5" key="1">
    <citation type="submission" date="2020-08" db="EMBL/GenBank/DDBJ databases">
        <title>Genome public.</title>
        <authorList>
            <person name="Liu C."/>
            <person name="Sun Q."/>
        </authorList>
    </citation>
    <scope>NUCLEOTIDE SEQUENCE [LARGE SCALE GENOMIC DNA]</scope>
    <source>
        <strain evidence="4 5">New-7</strain>
    </source>
</reference>
<dbReference type="Gene3D" id="2.60.40.10">
    <property type="entry name" value="Immunoglobulins"/>
    <property type="match status" value="1"/>
</dbReference>
<dbReference type="CDD" id="cd14948">
    <property type="entry name" value="BACON"/>
    <property type="match status" value="1"/>
</dbReference>
<evidence type="ECO:0000313" key="4">
    <source>
        <dbReference type="EMBL" id="MBC5617495.1"/>
    </source>
</evidence>
<keyword evidence="2" id="KW-0677">Repeat</keyword>
<dbReference type="InterPro" id="IPR013783">
    <property type="entry name" value="Ig-like_fold"/>
</dbReference>
<gene>
    <name evidence="4" type="ORF">H8S08_10770</name>
</gene>
<dbReference type="Proteomes" id="UP000636891">
    <property type="component" value="Unassembled WGS sequence"/>
</dbReference>
<dbReference type="PROSITE" id="PS51257">
    <property type="entry name" value="PROKAR_LIPOPROTEIN"/>
    <property type="match status" value="1"/>
</dbReference>
<evidence type="ECO:0000313" key="5">
    <source>
        <dbReference type="Proteomes" id="UP000636891"/>
    </source>
</evidence>
<dbReference type="PANTHER" id="PTHR47566">
    <property type="match status" value="1"/>
</dbReference>
<dbReference type="InterPro" id="IPR024361">
    <property type="entry name" value="BACON"/>
</dbReference>
<dbReference type="InterPro" id="IPR052574">
    <property type="entry name" value="CDIRP"/>
</dbReference>
<feature type="domain" description="BACON" evidence="3">
    <location>
        <begin position="74"/>
        <end position="129"/>
    </location>
</feature>
<dbReference type="Gene3D" id="3.80.10.10">
    <property type="entry name" value="Ribonuclease Inhibitor"/>
    <property type="match status" value="1"/>
</dbReference>
<dbReference type="EMBL" id="JACOOK010000006">
    <property type="protein sequence ID" value="MBC5617495.1"/>
    <property type="molecule type" value="Genomic_DNA"/>
</dbReference>
<comment type="caution">
    <text evidence="4">The sequence shown here is derived from an EMBL/GenBank/DDBJ whole genome shotgun (WGS) entry which is preliminary data.</text>
</comment>
<evidence type="ECO:0000256" key="1">
    <source>
        <dbReference type="ARBA" id="ARBA00022614"/>
    </source>
</evidence>
<accession>A0ABR7CPB2</accession>